<evidence type="ECO:0000313" key="1">
    <source>
        <dbReference type="EMBL" id="KAF5826404.1"/>
    </source>
</evidence>
<name>A0ABQ7FVJ1_DUNSA</name>
<protein>
    <recommendedName>
        <fullName evidence="3">Encoded protein</fullName>
    </recommendedName>
</protein>
<gene>
    <name evidence="1" type="ORF">DUNSADRAFT_3275</name>
</gene>
<comment type="caution">
    <text evidence="1">The sequence shown here is derived from an EMBL/GenBank/DDBJ whole genome shotgun (WGS) entry which is preliminary data.</text>
</comment>
<organism evidence="1 2">
    <name type="scientific">Dunaliella salina</name>
    <name type="common">Green alga</name>
    <name type="synonym">Protococcus salinus</name>
    <dbReference type="NCBI Taxonomy" id="3046"/>
    <lineage>
        <taxon>Eukaryota</taxon>
        <taxon>Viridiplantae</taxon>
        <taxon>Chlorophyta</taxon>
        <taxon>core chlorophytes</taxon>
        <taxon>Chlorophyceae</taxon>
        <taxon>CS clade</taxon>
        <taxon>Chlamydomonadales</taxon>
        <taxon>Dunaliellaceae</taxon>
        <taxon>Dunaliella</taxon>
    </lineage>
</organism>
<proteinExistence type="predicted"/>
<evidence type="ECO:0000313" key="2">
    <source>
        <dbReference type="Proteomes" id="UP000815325"/>
    </source>
</evidence>
<keyword evidence="2" id="KW-1185">Reference proteome</keyword>
<accession>A0ABQ7FVJ1</accession>
<reference evidence="1" key="1">
    <citation type="submission" date="2017-08" db="EMBL/GenBank/DDBJ databases">
        <authorList>
            <person name="Polle J.E."/>
            <person name="Barry K."/>
            <person name="Cushman J."/>
            <person name="Schmutz J."/>
            <person name="Tran D."/>
            <person name="Hathwaick L.T."/>
            <person name="Yim W.C."/>
            <person name="Jenkins J."/>
            <person name="Mckie-Krisberg Z.M."/>
            <person name="Prochnik S."/>
            <person name="Lindquist E."/>
            <person name="Dockter R.B."/>
            <person name="Adam C."/>
            <person name="Molina H."/>
            <person name="Bunkerborg J."/>
            <person name="Jin E."/>
            <person name="Buchheim M."/>
            <person name="Magnuson J."/>
        </authorList>
    </citation>
    <scope>NUCLEOTIDE SEQUENCE</scope>
    <source>
        <strain evidence="1">CCAP 19/18</strain>
    </source>
</reference>
<dbReference type="Proteomes" id="UP000815325">
    <property type="component" value="Unassembled WGS sequence"/>
</dbReference>
<evidence type="ECO:0008006" key="3">
    <source>
        <dbReference type="Google" id="ProtNLM"/>
    </source>
</evidence>
<sequence length="80" mass="9158">MKLAEALMYITIPMLRSNLFDIDGIKFLLHRFSSFSWLSHHPRGKGSDLDCNSFGNNLEGLHKKFVPMTIHVHNHGHSGR</sequence>
<dbReference type="EMBL" id="MU070961">
    <property type="protein sequence ID" value="KAF5826404.1"/>
    <property type="molecule type" value="Genomic_DNA"/>
</dbReference>